<evidence type="ECO:0000259" key="2">
    <source>
        <dbReference type="Pfam" id="PF00582"/>
    </source>
</evidence>
<reference evidence="4" key="1">
    <citation type="submission" date="2016-11" db="EMBL/GenBank/DDBJ databases">
        <authorList>
            <person name="Varghese N."/>
            <person name="Submissions S."/>
        </authorList>
    </citation>
    <scope>NUCLEOTIDE SEQUENCE [LARGE SCALE GENOMIC DNA]</scope>
    <source>
        <strain evidence="4">DSM 9756</strain>
    </source>
</reference>
<name>A0A1M4VEM4_9BACT</name>
<dbReference type="PANTHER" id="PTHR46268">
    <property type="entry name" value="STRESS RESPONSE PROTEIN NHAX"/>
    <property type="match status" value="1"/>
</dbReference>
<dbReference type="InterPro" id="IPR006016">
    <property type="entry name" value="UspA"/>
</dbReference>
<evidence type="ECO:0000313" key="4">
    <source>
        <dbReference type="Proteomes" id="UP000184076"/>
    </source>
</evidence>
<dbReference type="EMBL" id="FQVB01000006">
    <property type="protein sequence ID" value="SHE67313.1"/>
    <property type="molecule type" value="Genomic_DNA"/>
</dbReference>
<dbReference type="InterPro" id="IPR014729">
    <property type="entry name" value="Rossmann-like_a/b/a_fold"/>
</dbReference>
<evidence type="ECO:0000313" key="3">
    <source>
        <dbReference type="EMBL" id="SHE67313.1"/>
    </source>
</evidence>
<dbReference type="OrthoDB" id="5511554at2"/>
<dbReference type="Pfam" id="PF00582">
    <property type="entry name" value="Usp"/>
    <property type="match status" value="2"/>
</dbReference>
<accession>A0A1M4VEM4</accession>
<dbReference type="Gene3D" id="3.40.50.620">
    <property type="entry name" value="HUPs"/>
    <property type="match status" value="2"/>
</dbReference>
<keyword evidence="4" id="KW-1185">Reference proteome</keyword>
<organism evidence="3 4">
    <name type="scientific">Desulfacinum infernum DSM 9756</name>
    <dbReference type="NCBI Taxonomy" id="1121391"/>
    <lineage>
        <taxon>Bacteria</taxon>
        <taxon>Pseudomonadati</taxon>
        <taxon>Thermodesulfobacteriota</taxon>
        <taxon>Syntrophobacteria</taxon>
        <taxon>Syntrophobacterales</taxon>
        <taxon>Syntrophobacteraceae</taxon>
        <taxon>Desulfacinum</taxon>
    </lineage>
</organism>
<dbReference type="CDD" id="cd00293">
    <property type="entry name" value="USP-like"/>
    <property type="match status" value="1"/>
</dbReference>
<dbReference type="AlphaFoldDB" id="A0A1M4VEM4"/>
<proteinExistence type="inferred from homology"/>
<dbReference type="Proteomes" id="UP000184076">
    <property type="component" value="Unassembled WGS sequence"/>
</dbReference>
<dbReference type="STRING" id="1121391.SAMN02745206_00640"/>
<comment type="similarity">
    <text evidence="1">Belongs to the universal stress protein A family.</text>
</comment>
<dbReference type="PANTHER" id="PTHR46268:SF6">
    <property type="entry name" value="UNIVERSAL STRESS PROTEIN UP12"/>
    <property type="match status" value="1"/>
</dbReference>
<feature type="domain" description="UspA" evidence="2">
    <location>
        <begin position="8"/>
        <end position="149"/>
    </location>
</feature>
<sequence length="311" mass="34564">MEPLPKAFLLPIDDSEDSLRPIRFLTSLYPERSHISLTLHYLMPPLPPVYKEKDRTEAQIAQKKAFVQAREEAARKACQRAKKVLVESGFSEEVIHEFVQEKELSVAHHACRLADIKRVDAVVIQKQTSSRLEGFLKGDHTSALLHHCLVSPIWFVDDETDPSKAVVCLADNDPSLRALDHALFMLEETPTLIEIVHFSRKASRPLVSALDPLDPDLAQWLRTSGTGYGPFFAKARETALASGVAPERVHISVQPSRGKLPNEILSYANRAGAGIVVLGHGGSGGTWGFLKSSITKRILTDFRHQAVWVNQ</sequence>
<dbReference type="SUPFAM" id="SSF52402">
    <property type="entry name" value="Adenine nucleotide alpha hydrolases-like"/>
    <property type="match status" value="2"/>
</dbReference>
<gene>
    <name evidence="3" type="ORF">SAMN02745206_00640</name>
</gene>
<protein>
    <submittedName>
        <fullName evidence="3">Nucleotide-binding universal stress protein, UspA family</fullName>
    </submittedName>
</protein>
<evidence type="ECO:0000256" key="1">
    <source>
        <dbReference type="ARBA" id="ARBA00008791"/>
    </source>
</evidence>
<feature type="domain" description="UspA" evidence="2">
    <location>
        <begin position="164"/>
        <end position="300"/>
    </location>
</feature>
<dbReference type="RefSeq" id="WP_073036894.1">
    <property type="nucleotide sequence ID" value="NZ_FQVB01000006.1"/>
</dbReference>